<organism evidence="2 3">
    <name type="scientific">Cognatiyoonia koreensis</name>
    <dbReference type="NCBI Taxonomy" id="364200"/>
    <lineage>
        <taxon>Bacteria</taxon>
        <taxon>Pseudomonadati</taxon>
        <taxon>Pseudomonadota</taxon>
        <taxon>Alphaproteobacteria</taxon>
        <taxon>Rhodobacterales</taxon>
        <taxon>Paracoccaceae</taxon>
        <taxon>Cognatiyoonia</taxon>
    </lineage>
</organism>
<evidence type="ECO:0000313" key="3">
    <source>
        <dbReference type="Proteomes" id="UP000199167"/>
    </source>
</evidence>
<name>A0A1I0NPE7_9RHOB</name>
<reference evidence="2 3" key="1">
    <citation type="submission" date="2016-10" db="EMBL/GenBank/DDBJ databases">
        <authorList>
            <person name="de Groot N.N."/>
        </authorList>
    </citation>
    <scope>NUCLEOTIDE SEQUENCE [LARGE SCALE GENOMIC DNA]</scope>
    <source>
        <strain evidence="2 3">DSM 17925</strain>
    </source>
</reference>
<keyword evidence="3" id="KW-1185">Reference proteome</keyword>
<dbReference type="InterPro" id="IPR014922">
    <property type="entry name" value="YdhG-like"/>
</dbReference>
<sequence length="207" mass="23208">MMITDVDDYFTKGCGRCSRFATPECSAHVWGAGLDDLRTICRDLSLTETVKWGHPCYMHADRNIAIIGAFRDYFRLSFFNAGLMKDPEGVLETQGPNSQTPGMIRFTENGQVRKMEQVLRAYLREAMAYADAGMKAPKTETALDWPEELGEALDSDLELAEAFDNLTPGRQKSYILNLNGAKKPETRMARIAKFRDKIIAGKGALDR</sequence>
<dbReference type="Pfam" id="PF08818">
    <property type="entry name" value="DUF1801"/>
    <property type="match status" value="1"/>
</dbReference>
<dbReference type="SUPFAM" id="SSF159888">
    <property type="entry name" value="YdhG-like"/>
    <property type="match status" value="1"/>
</dbReference>
<proteinExistence type="predicted"/>
<evidence type="ECO:0000259" key="1">
    <source>
        <dbReference type="Pfam" id="PF08818"/>
    </source>
</evidence>
<dbReference type="InterPro" id="IPR016786">
    <property type="entry name" value="YdeI_bac"/>
</dbReference>
<dbReference type="STRING" id="364200.SAMN04488515_0741"/>
<dbReference type="Pfam" id="PF13376">
    <property type="entry name" value="OmdA"/>
    <property type="match status" value="1"/>
</dbReference>
<dbReference type="Gene3D" id="3.90.1150.200">
    <property type="match status" value="1"/>
</dbReference>
<dbReference type="RefSeq" id="WP_207510478.1">
    <property type="nucleotide sequence ID" value="NZ_FOIZ01000001.1"/>
</dbReference>
<feature type="domain" description="YdhG-like" evidence="1">
    <location>
        <begin position="31"/>
        <end position="127"/>
    </location>
</feature>
<dbReference type="EMBL" id="FOIZ01000001">
    <property type="protein sequence ID" value="SEW03264.1"/>
    <property type="molecule type" value="Genomic_DNA"/>
</dbReference>
<dbReference type="Proteomes" id="UP000199167">
    <property type="component" value="Unassembled WGS sequence"/>
</dbReference>
<dbReference type="PIRSF" id="PIRSF021308">
    <property type="entry name" value="UCP021308"/>
    <property type="match status" value="1"/>
</dbReference>
<dbReference type="AlphaFoldDB" id="A0A1I0NPE7"/>
<gene>
    <name evidence="2" type="ORF">SAMN04488515_0741</name>
</gene>
<protein>
    <submittedName>
        <fullName evidence="2">Uncharacterized conserved protein YdeI, YjbR/CyaY-like superfamily, DUF1801 family</fullName>
    </submittedName>
</protein>
<accession>A0A1I0NPE7</accession>
<evidence type="ECO:0000313" key="2">
    <source>
        <dbReference type="EMBL" id="SEW03264.1"/>
    </source>
</evidence>